<dbReference type="Proteomes" id="UP000824469">
    <property type="component" value="Unassembled WGS sequence"/>
</dbReference>
<sequence length="89" mass="9961">MPDAQLFRLRHTLSDLEEILAFLTEGVAPEGMKTLEKKQLAIRVVPFMLISGDLHNLGCDKVLHRCVLEHECLTIIEEAHRGSAGGYYA</sequence>
<protein>
    <submittedName>
        <fullName evidence="1">Uncharacterized protein</fullName>
    </submittedName>
</protein>
<proteinExistence type="predicted"/>
<dbReference type="AlphaFoldDB" id="A0AA38FZ06"/>
<organism evidence="1 2">
    <name type="scientific">Taxus chinensis</name>
    <name type="common">Chinese yew</name>
    <name type="synonym">Taxus wallichiana var. chinensis</name>
    <dbReference type="NCBI Taxonomy" id="29808"/>
    <lineage>
        <taxon>Eukaryota</taxon>
        <taxon>Viridiplantae</taxon>
        <taxon>Streptophyta</taxon>
        <taxon>Embryophyta</taxon>
        <taxon>Tracheophyta</taxon>
        <taxon>Spermatophyta</taxon>
        <taxon>Pinopsida</taxon>
        <taxon>Pinidae</taxon>
        <taxon>Conifers II</taxon>
        <taxon>Cupressales</taxon>
        <taxon>Taxaceae</taxon>
        <taxon>Taxus</taxon>
    </lineage>
</organism>
<feature type="non-terminal residue" evidence="1">
    <location>
        <position position="89"/>
    </location>
</feature>
<keyword evidence="2" id="KW-1185">Reference proteome</keyword>
<evidence type="ECO:0000313" key="2">
    <source>
        <dbReference type="Proteomes" id="UP000824469"/>
    </source>
</evidence>
<name>A0AA38FZ06_TAXCH</name>
<reference evidence="1 2" key="1">
    <citation type="journal article" date="2021" name="Nat. Plants">
        <title>The Taxus genome provides insights into paclitaxel biosynthesis.</title>
        <authorList>
            <person name="Xiong X."/>
            <person name="Gou J."/>
            <person name="Liao Q."/>
            <person name="Li Y."/>
            <person name="Zhou Q."/>
            <person name="Bi G."/>
            <person name="Li C."/>
            <person name="Du R."/>
            <person name="Wang X."/>
            <person name="Sun T."/>
            <person name="Guo L."/>
            <person name="Liang H."/>
            <person name="Lu P."/>
            <person name="Wu Y."/>
            <person name="Zhang Z."/>
            <person name="Ro D.K."/>
            <person name="Shang Y."/>
            <person name="Huang S."/>
            <person name="Yan J."/>
        </authorList>
    </citation>
    <scope>NUCLEOTIDE SEQUENCE [LARGE SCALE GENOMIC DNA]</scope>
    <source>
        <strain evidence="1">Ta-2019</strain>
    </source>
</reference>
<evidence type="ECO:0000313" key="1">
    <source>
        <dbReference type="EMBL" id="KAH9313367.1"/>
    </source>
</evidence>
<accession>A0AA38FZ06</accession>
<gene>
    <name evidence="1" type="ORF">KI387_028402</name>
</gene>
<dbReference type="EMBL" id="JAHRHJ020000006">
    <property type="protein sequence ID" value="KAH9313367.1"/>
    <property type="molecule type" value="Genomic_DNA"/>
</dbReference>
<comment type="caution">
    <text evidence="1">The sequence shown here is derived from an EMBL/GenBank/DDBJ whole genome shotgun (WGS) entry which is preliminary data.</text>
</comment>